<dbReference type="Pfam" id="PF00450">
    <property type="entry name" value="Peptidase_S10"/>
    <property type="match status" value="1"/>
</dbReference>
<dbReference type="PANTHER" id="PTHR11802:SF113">
    <property type="entry name" value="SERINE CARBOXYPEPTIDASE CTSA-4.1"/>
    <property type="match status" value="1"/>
</dbReference>
<dbReference type="PANTHER" id="PTHR11802">
    <property type="entry name" value="SERINE PROTEASE FAMILY S10 SERINE CARBOXYPEPTIDASE"/>
    <property type="match status" value="1"/>
</dbReference>
<keyword evidence="6" id="KW-0325">Glycoprotein</keyword>
<keyword evidence="3 8" id="KW-0121">Carboxypeptidase</keyword>
<evidence type="ECO:0000256" key="4">
    <source>
        <dbReference type="ARBA" id="ARBA00022670"/>
    </source>
</evidence>
<evidence type="ECO:0000256" key="6">
    <source>
        <dbReference type="ARBA" id="ARBA00023180"/>
    </source>
</evidence>
<dbReference type="GO" id="GO:0006508">
    <property type="term" value="P:proteolysis"/>
    <property type="evidence" value="ECO:0007669"/>
    <property type="project" value="UniProtKB-KW"/>
</dbReference>
<evidence type="ECO:0000256" key="5">
    <source>
        <dbReference type="ARBA" id="ARBA00022801"/>
    </source>
</evidence>
<sequence length="496" mass="54465">MAFCRVLWHALLLGTAALVYGAQTPLTTAGHGPSFHTWNQTATAQPLEELSLLSSVDYTHLSHGAFPDYAVRIKKSTFCDGTAAAYTGYIDIAARHLFFYFFESRRDPAADDVVFWTNGGPGGSSAIGLFMELGPCRVTGPRAGDTAFNPHAWNAVANVFFVDQPVGVGFSYAEHGEHVDTTEDAATDIAAFVAIFFEHFSKFKGRGFHFAGESYGGRYIPVFAAAVYEQNARLLEAHVTPINLQSVLIGNGCTDWTTMHRGYYEMQCTHVETHPVQGISTCVEIKRRLSRCEKWFRASCIDTKDAINCDTAYGFCAETLVVPYRALGLNPYDITKPCVGNSLCYDIIDDLEKYLNDPAVRKTIGADAAAGNYTPHNTQLGAAFWARQDGQFPTQLFLGGLLERGVRVLVYVGAHDFICNWRGNEAMTLALEWTGGDAFRGAPRREWSVGGDAAGIVRSSGNLAFATIYGAGHMAPYDKPAESLELVRRWLYEEDI</sequence>
<dbReference type="InterPro" id="IPR033124">
    <property type="entry name" value="Ser_caboxypep_his_AS"/>
</dbReference>
<organism evidence="8 9">
    <name type="scientific">Phanerochaete sordida</name>
    <dbReference type="NCBI Taxonomy" id="48140"/>
    <lineage>
        <taxon>Eukaryota</taxon>
        <taxon>Fungi</taxon>
        <taxon>Dikarya</taxon>
        <taxon>Basidiomycota</taxon>
        <taxon>Agaricomycotina</taxon>
        <taxon>Agaricomycetes</taxon>
        <taxon>Polyporales</taxon>
        <taxon>Phanerochaetaceae</taxon>
        <taxon>Phanerochaete</taxon>
    </lineage>
</organism>
<evidence type="ECO:0000256" key="2">
    <source>
        <dbReference type="ARBA" id="ARBA00012446"/>
    </source>
</evidence>
<dbReference type="InterPro" id="IPR029058">
    <property type="entry name" value="AB_hydrolase_fold"/>
</dbReference>
<proteinExistence type="inferred from homology"/>
<keyword evidence="5" id="KW-0378">Hydrolase</keyword>
<keyword evidence="9" id="KW-1185">Reference proteome</keyword>
<dbReference type="Gene3D" id="1.10.287.410">
    <property type="match status" value="1"/>
</dbReference>
<dbReference type="EMBL" id="BPQB01000098">
    <property type="protein sequence ID" value="GJE98981.1"/>
    <property type="molecule type" value="Genomic_DNA"/>
</dbReference>
<reference evidence="8 9" key="1">
    <citation type="submission" date="2021-08" db="EMBL/GenBank/DDBJ databases">
        <title>Draft Genome Sequence of Phanerochaete sordida strain YK-624.</title>
        <authorList>
            <person name="Mori T."/>
            <person name="Dohra H."/>
            <person name="Suzuki T."/>
            <person name="Kawagishi H."/>
            <person name="Hirai H."/>
        </authorList>
    </citation>
    <scope>NUCLEOTIDE SEQUENCE [LARGE SCALE GENOMIC DNA]</scope>
    <source>
        <strain evidence="8 9">YK-624</strain>
    </source>
</reference>
<accession>A0A9P3LKX5</accession>
<comment type="similarity">
    <text evidence="1">Belongs to the peptidase S10 family.</text>
</comment>
<feature type="chain" id="PRO_5040459113" description="carboxypeptidase C" evidence="7">
    <location>
        <begin position="22"/>
        <end position="496"/>
    </location>
</feature>
<evidence type="ECO:0000313" key="9">
    <source>
        <dbReference type="Proteomes" id="UP000703269"/>
    </source>
</evidence>
<dbReference type="SUPFAM" id="SSF53474">
    <property type="entry name" value="alpha/beta-Hydrolases"/>
    <property type="match status" value="1"/>
</dbReference>
<name>A0A9P3LKX5_9APHY</name>
<dbReference type="GO" id="GO:0004185">
    <property type="term" value="F:serine-type carboxypeptidase activity"/>
    <property type="evidence" value="ECO:0007669"/>
    <property type="project" value="UniProtKB-EC"/>
</dbReference>
<evidence type="ECO:0000313" key="8">
    <source>
        <dbReference type="EMBL" id="GJE98981.1"/>
    </source>
</evidence>
<dbReference type="OrthoDB" id="443318at2759"/>
<feature type="signal peptide" evidence="7">
    <location>
        <begin position="1"/>
        <end position="21"/>
    </location>
</feature>
<keyword evidence="7" id="KW-0732">Signal</keyword>
<dbReference type="EC" id="3.4.16.5" evidence="2"/>
<gene>
    <name evidence="8" type="ORF">PsYK624_152190</name>
</gene>
<dbReference type="InterPro" id="IPR001563">
    <property type="entry name" value="Peptidase_S10"/>
</dbReference>
<keyword evidence="4" id="KW-0645">Protease</keyword>
<protein>
    <recommendedName>
        <fullName evidence="2">carboxypeptidase C</fullName>
        <ecNumber evidence="2">3.4.16.5</ecNumber>
    </recommendedName>
</protein>
<dbReference type="Gene3D" id="3.40.50.1820">
    <property type="entry name" value="alpha/beta hydrolase"/>
    <property type="match status" value="1"/>
</dbReference>
<dbReference type="Proteomes" id="UP000703269">
    <property type="component" value="Unassembled WGS sequence"/>
</dbReference>
<evidence type="ECO:0000256" key="1">
    <source>
        <dbReference type="ARBA" id="ARBA00009431"/>
    </source>
</evidence>
<dbReference type="GO" id="GO:0000324">
    <property type="term" value="C:fungal-type vacuole"/>
    <property type="evidence" value="ECO:0007669"/>
    <property type="project" value="TreeGrafter"/>
</dbReference>
<comment type="caution">
    <text evidence="8">The sequence shown here is derived from an EMBL/GenBank/DDBJ whole genome shotgun (WGS) entry which is preliminary data.</text>
</comment>
<dbReference type="PROSITE" id="PS00560">
    <property type="entry name" value="CARBOXYPEPT_SER_HIS"/>
    <property type="match status" value="1"/>
</dbReference>
<evidence type="ECO:0000256" key="7">
    <source>
        <dbReference type="SAM" id="SignalP"/>
    </source>
</evidence>
<evidence type="ECO:0000256" key="3">
    <source>
        <dbReference type="ARBA" id="ARBA00022645"/>
    </source>
</evidence>
<dbReference type="AlphaFoldDB" id="A0A9P3LKX5"/>
<dbReference type="PRINTS" id="PR00724">
    <property type="entry name" value="CRBOXYPTASEC"/>
</dbReference>